<dbReference type="InterPro" id="IPR002220">
    <property type="entry name" value="DapA-like"/>
</dbReference>
<evidence type="ECO:0000256" key="3">
    <source>
        <dbReference type="PIRNR" id="PIRNR001365"/>
    </source>
</evidence>
<evidence type="ECO:0000256" key="1">
    <source>
        <dbReference type="ARBA" id="ARBA00007592"/>
    </source>
</evidence>
<evidence type="ECO:0000313" key="5">
    <source>
        <dbReference type="Proteomes" id="UP001597181"/>
    </source>
</evidence>
<dbReference type="PANTHER" id="PTHR12128">
    <property type="entry name" value="DIHYDRODIPICOLINATE SYNTHASE"/>
    <property type="match status" value="1"/>
</dbReference>
<evidence type="ECO:0000313" key="4">
    <source>
        <dbReference type="EMBL" id="MFD1202373.1"/>
    </source>
</evidence>
<dbReference type="Proteomes" id="UP001597181">
    <property type="component" value="Unassembled WGS sequence"/>
</dbReference>
<proteinExistence type="inferred from homology"/>
<dbReference type="CDD" id="cd00408">
    <property type="entry name" value="DHDPS-like"/>
    <property type="match status" value="1"/>
</dbReference>
<dbReference type="SMART" id="SM01130">
    <property type="entry name" value="DHDPS"/>
    <property type="match status" value="1"/>
</dbReference>
<dbReference type="PRINTS" id="PR00146">
    <property type="entry name" value="DHPICSNTHASE"/>
</dbReference>
<dbReference type="SUPFAM" id="SSF51569">
    <property type="entry name" value="Aldolase"/>
    <property type="match status" value="1"/>
</dbReference>
<dbReference type="Gene3D" id="3.20.20.70">
    <property type="entry name" value="Aldolase class I"/>
    <property type="match status" value="1"/>
</dbReference>
<accession>A0ABW3TQQ9</accession>
<dbReference type="EMBL" id="JBHTLY010000004">
    <property type="protein sequence ID" value="MFD1202373.1"/>
    <property type="molecule type" value="Genomic_DNA"/>
</dbReference>
<dbReference type="InterPro" id="IPR013785">
    <property type="entry name" value="Aldolase_TIM"/>
</dbReference>
<name>A0ABW3TQQ9_9MICO</name>
<keyword evidence="5" id="KW-1185">Reference proteome</keyword>
<dbReference type="RefSeq" id="WP_343961385.1">
    <property type="nucleotide sequence ID" value="NZ_BAAAKZ010000010.1"/>
</dbReference>
<comment type="caution">
    <text evidence="4">The sequence shown here is derived from an EMBL/GenBank/DDBJ whole genome shotgun (WGS) entry which is preliminary data.</text>
</comment>
<dbReference type="PIRSF" id="PIRSF001365">
    <property type="entry name" value="DHDPS"/>
    <property type="match status" value="1"/>
</dbReference>
<gene>
    <name evidence="4" type="ORF">ACFQ3U_10760</name>
</gene>
<comment type="similarity">
    <text evidence="1 3">Belongs to the DapA family.</text>
</comment>
<sequence length="329" mass="33269">MRFTGVSAFPFTPFLAAGAGSRAGAAAGTGAEAGMRIEPGTSTEPDCTIDEAGYARVVAHAAKSGVESLCALGSTGGAPYLSPGERTRVIELTLEHACGLPVAVGVSALSTREVLENVAEAQRLGAAAVLLAPMTYQPLTAEEVFGLYATVSAELSVPLIVYDNPTTTGFTFTSSLHGRIATLPGVASIKIPPVPEPEASTRLAEYRAQMPPGVTLGISGDASAAGALLAGCEAWYSVLAGALPVECLAIHAAASAGDATLARALSGQLTPLWRLFAEHGSYRVIAAVLAELGLISHDSLPHPVRSLDERGARAVAAALAQIAAASGSA</sequence>
<organism evidence="4 5">
    <name type="scientific">Leucobacter albus</name>
    <dbReference type="NCBI Taxonomy" id="272210"/>
    <lineage>
        <taxon>Bacteria</taxon>
        <taxon>Bacillati</taxon>
        <taxon>Actinomycetota</taxon>
        <taxon>Actinomycetes</taxon>
        <taxon>Micrococcales</taxon>
        <taxon>Microbacteriaceae</taxon>
        <taxon>Leucobacter</taxon>
    </lineage>
</organism>
<dbReference type="Pfam" id="PF00701">
    <property type="entry name" value="DHDPS"/>
    <property type="match status" value="1"/>
</dbReference>
<dbReference type="PANTHER" id="PTHR12128:SF66">
    <property type="entry name" value="4-HYDROXY-2-OXOGLUTARATE ALDOLASE, MITOCHONDRIAL"/>
    <property type="match status" value="1"/>
</dbReference>
<keyword evidence="2 3" id="KW-0456">Lyase</keyword>
<evidence type="ECO:0000256" key="2">
    <source>
        <dbReference type="ARBA" id="ARBA00023239"/>
    </source>
</evidence>
<protein>
    <submittedName>
        <fullName evidence="4">Dihydrodipicolinate synthase family protein</fullName>
    </submittedName>
</protein>
<reference evidence="5" key="1">
    <citation type="journal article" date="2019" name="Int. J. Syst. Evol. Microbiol.">
        <title>The Global Catalogue of Microorganisms (GCM) 10K type strain sequencing project: providing services to taxonomists for standard genome sequencing and annotation.</title>
        <authorList>
            <consortium name="The Broad Institute Genomics Platform"/>
            <consortium name="The Broad Institute Genome Sequencing Center for Infectious Disease"/>
            <person name="Wu L."/>
            <person name="Ma J."/>
        </authorList>
    </citation>
    <scope>NUCLEOTIDE SEQUENCE [LARGE SCALE GENOMIC DNA]</scope>
    <source>
        <strain evidence="5">CCUG 50213</strain>
    </source>
</reference>